<evidence type="ECO:0008006" key="4">
    <source>
        <dbReference type="Google" id="ProtNLM"/>
    </source>
</evidence>
<organism evidence="2 3">
    <name type="scientific">Burkholderia ubonensis subsp. mesacidophila</name>
    <dbReference type="NCBI Taxonomy" id="265293"/>
    <lineage>
        <taxon>Bacteria</taxon>
        <taxon>Pseudomonadati</taxon>
        <taxon>Pseudomonadota</taxon>
        <taxon>Betaproteobacteria</taxon>
        <taxon>Burkholderiales</taxon>
        <taxon>Burkholderiaceae</taxon>
        <taxon>Burkholderia</taxon>
        <taxon>Burkholderia cepacia complex</taxon>
    </lineage>
</organism>
<protein>
    <recommendedName>
        <fullName evidence="4">Lipoprotein</fullName>
    </recommendedName>
</protein>
<evidence type="ECO:0000256" key="1">
    <source>
        <dbReference type="SAM" id="SignalP"/>
    </source>
</evidence>
<dbReference type="Proteomes" id="UP000217994">
    <property type="component" value="Unassembled WGS sequence"/>
</dbReference>
<dbReference type="RefSeq" id="WP_084908024.1">
    <property type="nucleotide sequence ID" value="NZ_CP020738.1"/>
</dbReference>
<feature type="chain" id="PRO_5012404363" description="Lipoprotein" evidence="1">
    <location>
        <begin position="24"/>
        <end position="178"/>
    </location>
</feature>
<keyword evidence="1" id="KW-0732">Signal</keyword>
<reference evidence="2 3" key="1">
    <citation type="submission" date="2017-01" db="EMBL/GenBank/DDBJ databases">
        <title>Whole-Genome Shotgun Sequencing of Two beta-Proteobacterial Species in Search of the Bulgecin Biosynthetic Cluster.</title>
        <authorList>
            <person name="Horsman M.E."/>
            <person name="Marous D.R."/>
            <person name="Li R."/>
            <person name="Oliver R.A."/>
            <person name="Byun B."/>
            <person name="Emrich S.J."/>
            <person name="Boggess B."/>
            <person name="Townsend C.A."/>
            <person name="Mobashery S."/>
        </authorList>
    </citation>
    <scope>NUCLEOTIDE SEQUENCE [LARGE SCALE GENOMIC DNA]</scope>
    <source>
        <strain evidence="2 3">ATCC 31433</strain>
    </source>
</reference>
<accession>A0A2A4FN15</accession>
<dbReference type="EMBL" id="MTZU01000007">
    <property type="protein sequence ID" value="PCE34048.1"/>
    <property type="molecule type" value="Genomic_DNA"/>
</dbReference>
<gene>
    <name evidence="2" type="ORF">BZL54_02545</name>
</gene>
<dbReference type="AlphaFoldDB" id="A0A2A4FN15"/>
<sequence>MQVRGIMCLLAAACLSMPLSSLAAYKAGPHQWDVKGGNLVLMSGVMTDHAVEAYFNYTFYFNNVIDKTVYQVPILKGRDQRKFDLTVIGSGDGEISAQDVKVVTRRDSIYLLVGEKGGDNAPYGAGPVDVRVYRLVEGNDGEWAYYFNPTRTDHFPAKSNYTVERAMTETEKRIANGE</sequence>
<evidence type="ECO:0000313" key="2">
    <source>
        <dbReference type="EMBL" id="PCE34048.1"/>
    </source>
</evidence>
<feature type="signal peptide" evidence="1">
    <location>
        <begin position="1"/>
        <end position="23"/>
    </location>
</feature>
<comment type="caution">
    <text evidence="2">The sequence shown here is derived from an EMBL/GenBank/DDBJ whole genome shotgun (WGS) entry which is preliminary data.</text>
</comment>
<name>A0A2A4FN15_9BURK</name>
<dbReference type="GeneID" id="69004975"/>
<proteinExistence type="predicted"/>
<evidence type="ECO:0000313" key="3">
    <source>
        <dbReference type="Proteomes" id="UP000217994"/>
    </source>
</evidence>